<organism evidence="1">
    <name type="scientific">gut metagenome</name>
    <dbReference type="NCBI Taxonomy" id="749906"/>
    <lineage>
        <taxon>unclassified sequences</taxon>
        <taxon>metagenomes</taxon>
        <taxon>organismal metagenomes</taxon>
    </lineage>
</organism>
<name>J9BXQ9_9ZZZZ</name>
<feature type="non-terminal residue" evidence="1">
    <location>
        <position position="1"/>
    </location>
</feature>
<dbReference type="GO" id="GO:0008233">
    <property type="term" value="F:peptidase activity"/>
    <property type="evidence" value="ECO:0007669"/>
    <property type="project" value="UniProtKB-KW"/>
</dbReference>
<protein>
    <submittedName>
        <fullName evidence="1">Glycoprotease family protein</fullName>
    </submittedName>
</protein>
<keyword evidence="1" id="KW-0645">Protease</keyword>
<comment type="caution">
    <text evidence="1">The sequence shown here is derived from an EMBL/GenBank/DDBJ whole genome shotgun (WGS) entry which is preliminary data.</text>
</comment>
<keyword evidence="1" id="KW-0378">Hydrolase</keyword>
<dbReference type="Gene3D" id="3.30.420.40">
    <property type="match status" value="2"/>
</dbReference>
<proteinExistence type="predicted"/>
<dbReference type="AlphaFoldDB" id="J9BXQ9"/>
<evidence type="ECO:0000313" key="1">
    <source>
        <dbReference type="EMBL" id="EJW92355.1"/>
    </source>
</evidence>
<accession>J9BXQ9</accession>
<gene>
    <name evidence="1" type="ORF">EVA_19537</name>
</gene>
<reference evidence="1" key="1">
    <citation type="journal article" date="2012" name="PLoS ONE">
        <title>Gene sets for utilization of primary and secondary nutrition supplies in the distal gut of endangered iberian lynx.</title>
        <authorList>
            <person name="Alcaide M."/>
            <person name="Messina E."/>
            <person name="Richter M."/>
            <person name="Bargiela R."/>
            <person name="Peplies J."/>
            <person name="Huws S.A."/>
            <person name="Newbold C.J."/>
            <person name="Golyshin P.N."/>
            <person name="Simon M.A."/>
            <person name="Lopez G."/>
            <person name="Yakimov M.M."/>
            <person name="Ferrer M."/>
        </authorList>
    </citation>
    <scope>NUCLEOTIDE SEQUENCE</scope>
</reference>
<dbReference type="GO" id="GO:0006508">
    <property type="term" value="P:proteolysis"/>
    <property type="evidence" value="ECO:0007669"/>
    <property type="project" value="UniProtKB-KW"/>
</dbReference>
<sequence length="135" mass="14409">GVKLGFSFPAGVQVSELAEKCTESIRPKTSVRGTVCSLSGLENQCNTLLQKGMSPEYVCKYCLLCVGETVLKMVKAALQEYHSVPVVFAGGVMSSSVISEYVRVRLPGVHFVPGKFSSDNAIGAAVLASREFGSW</sequence>
<dbReference type="EMBL" id="AMCI01007590">
    <property type="protein sequence ID" value="EJW92355.1"/>
    <property type="molecule type" value="Genomic_DNA"/>
</dbReference>